<comment type="cofactor">
    <cofactor evidence="7">
        <name>heme</name>
        <dbReference type="ChEBI" id="CHEBI:30413"/>
    </cofactor>
</comment>
<dbReference type="OrthoDB" id="1103324at2759"/>
<dbReference type="PANTHER" id="PTHR46300:SF2">
    <property type="entry name" value="CYTOCHROME P450 MONOOXYGENASE ALNH-RELATED"/>
    <property type="match status" value="1"/>
</dbReference>
<dbReference type="GO" id="GO:0005506">
    <property type="term" value="F:iron ion binding"/>
    <property type="evidence" value="ECO:0007669"/>
    <property type="project" value="InterPro"/>
</dbReference>
<dbReference type="GO" id="GO:0020037">
    <property type="term" value="F:heme binding"/>
    <property type="evidence" value="ECO:0007669"/>
    <property type="project" value="InterPro"/>
</dbReference>
<dbReference type="PRINTS" id="PR00385">
    <property type="entry name" value="P450"/>
</dbReference>
<keyword evidence="3 7" id="KW-0479">Metal-binding</keyword>
<evidence type="ECO:0000256" key="5">
    <source>
        <dbReference type="ARBA" id="ARBA00023004"/>
    </source>
</evidence>
<dbReference type="GO" id="GO:0016705">
    <property type="term" value="F:oxidoreductase activity, acting on paired donors, with incorporation or reduction of molecular oxygen"/>
    <property type="evidence" value="ECO:0007669"/>
    <property type="project" value="InterPro"/>
</dbReference>
<evidence type="ECO:0000256" key="2">
    <source>
        <dbReference type="ARBA" id="ARBA00010617"/>
    </source>
</evidence>
<dbReference type="PRINTS" id="PR00463">
    <property type="entry name" value="EP450I"/>
</dbReference>
<evidence type="ECO:0000256" key="3">
    <source>
        <dbReference type="ARBA" id="ARBA00022723"/>
    </source>
</evidence>
<keyword evidence="8" id="KW-1133">Transmembrane helix</keyword>
<dbReference type="CDD" id="cd11065">
    <property type="entry name" value="CYP64-like"/>
    <property type="match status" value="1"/>
</dbReference>
<keyword evidence="10" id="KW-1185">Reference proteome</keyword>
<keyword evidence="7" id="KW-0349">Heme</keyword>
<dbReference type="InterPro" id="IPR050364">
    <property type="entry name" value="Cytochrome_P450_fung"/>
</dbReference>
<dbReference type="AlphaFoldDB" id="A0A084ANY2"/>
<feature type="binding site" description="axial binding residue" evidence="7">
    <location>
        <position position="463"/>
    </location>
    <ligand>
        <name>heme</name>
        <dbReference type="ChEBI" id="CHEBI:30413"/>
    </ligand>
    <ligandPart>
        <name>Fe</name>
        <dbReference type="ChEBI" id="CHEBI:18248"/>
    </ligandPart>
</feature>
<evidence type="ECO:0000313" key="9">
    <source>
        <dbReference type="EMBL" id="KEY67011.1"/>
    </source>
</evidence>
<dbReference type="InterPro" id="IPR001128">
    <property type="entry name" value="Cyt_P450"/>
</dbReference>
<name>A0A084ANY2_STACB</name>
<gene>
    <name evidence="9" type="ORF">S7711_04695</name>
</gene>
<reference evidence="9 10" key="1">
    <citation type="journal article" date="2014" name="BMC Genomics">
        <title>Comparative genome sequencing reveals chemotype-specific gene clusters in the toxigenic black mold Stachybotrys.</title>
        <authorList>
            <person name="Semeiks J."/>
            <person name="Borek D."/>
            <person name="Otwinowski Z."/>
            <person name="Grishin N.V."/>
        </authorList>
    </citation>
    <scope>NUCLEOTIDE SEQUENCE [LARGE SCALE GENOMIC DNA]</scope>
    <source>
        <strain evidence="10">CBS 109288 / IBT 7711</strain>
    </source>
</reference>
<keyword evidence="8" id="KW-0472">Membrane</keyword>
<dbReference type="Gene3D" id="1.10.630.10">
    <property type="entry name" value="Cytochrome P450"/>
    <property type="match status" value="1"/>
</dbReference>
<dbReference type="GO" id="GO:0004497">
    <property type="term" value="F:monooxygenase activity"/>
    <property type="evidence" value="ECO:0007669"/>
    <property type="project" value="UniProtKB-KW"/>
</dbReference>
<dbReference type="Pfam" id="PF00067">
    <property type="entry name" value="p450"/>
    <property type="match status" value="1"/>
</dbReference>
<dbReference type="HOGENOM" id="CLU_001570_2_1_1"/>
<sequence>MNPSTLETVTRRLAAYDKGSLLAVLQVPPAAVLGCVVAALGLAFALGLLARLTGTAGPSTIPIIGNIHQMPRTGMHLWLANAAKKYGPVLSLKVGSSNMVVLSSGYHVTQLLDKRSSTYSNRPPSYIVGGQVFGNDHPMMMNADERWRHRRKLYFRLLQESKCNGQHINVVEAEAAQLVQDIILEPESLMNHPGRYSNSIIMTLVFGIRTPRHDTPHFKKLQKIMTDLSALGEVGSTPPVDVLSFFKYLPENFWGNWKTRAQALRQEVESLYGSLVGQALKRRERIGSLSTFIDAVYGQEKLSQHEVEIMCGNLLEGGTDTMATTILVLLQAMSENPDILRTAQAEIDSVVATERSPLWSDFEKLPYVNMVIKELLRWRPPAPSAFPHATAKDDAIDGMKIPAKSTVIVNIWGLHHDQERYPDSSVFNPLRFEGKTETSSVYANAGDHENRDHFSYGTGRRICPGIHLAERGLFVAVSKILWAFDIKYKLDKKGKPIRIDTNPATAYRDGFLNQCRAFEVGITARSDKHREIIAEEVGSANAAVFANYM</sequence>
<keyword evidence="6" id="KW-0503">Monooxygenase</keyword>
<keyword evidence="4" id="KW-0560">Oxidoreductase</keyword>
<feature type="transmembrane region" description="Helical" evidence="8">
    <location>
        <begin position="21"/>
        <end position="50"/>
    </location>
</feature>
<keyword evidence="5 7" id="KW-0408">Iron</keyword>
<protein>
    <recommendedName>
        <fullName evidence="11">Cytochrome P450</fullName>
    </recommendedName>
</protein>
<dbReference type="InterPro" id="IPR036396">
    <property type="entry name" value="Cyt_P450_sf"/>
</dbReference>
<comment type="pathway">
    <text evidence="1">Mycotoxin biosynthesis.</text>
</comment>
<evidence type="ECO:0000256" key="8">
    <source>
        <dbReference type="SAM" id="Phobius"/>
    </source>
</evidence>
<dbReference type="Proteomes" id="UP000028045">
    <property type="component" value="Unassembled WGS sequence"/>
</dbReference>
<evidence type="ECO:0000256" key="7">
    <source>
        <dbReference type="PIRSR" id="PIRSR602401-1"/>
    </source>
</evidence>
<evidence type="ECO:0000313" key="10">
    <source>
        <dbReference type="Proteomes" id="UP000028045"/>
    </source>
</evidence>
<keyword evidence="8" id="KW-0812">Transmembrane</keyword>
<evidence type="ECO:0000256" key="4">
    <source>
        <dbReference type="ARBA" id="ARBA00023002"/>
    </source>
</evidence>
<dbReference type="EMBL" id="KL648635">
    <property type="protein sequence ID" value="KEY67011.1"/>
    <property type="molecule type" value="Genomic_DNA"/>
</dbReference>
<comment type="similarity">
    <text evidence="2">Belongs to the cytochrome P450 family.</text>
</comment>
<dbReference type="InterPro" id="IPR002401">
    <property type="entry name" value="Cyt_P450_E_grp-I"/>
</dbReference>
<accession>A0A084ANY2</accession>
<dbReference type="SUPFAM" id="SSF48264">
    <property type="entry name" value="Cytochrome P450"/>
    <property type="match status" value="1"/>
</dbReference>
<evidence type="ECO:0000256" key="6">
    <source>
        <dbReference type="ARBA" id="ARBA00023033"/>
    </source>
</evidence>
<organism evidence="9 10">
    <name type="scientific">Stachybotrys chartarum (strain CBS 109288 / IBT 7711)</name>
    <name type="common">Toxic black mold</name>
    <name type="synonym">Stilbospora chartarum</name>
    <dbReference type="NCBI Taxonomy" id="1280523"/>
    <lineage>
        <taxon>Eukaryota</taxon>
        <taxon>Fungi</taxon>
        <taxon>Dikarya</taxon>
        <taxon>Ascomycota</taxon>
        <taxon>Pezizomycotina</taxon>
        <taxon>Sordariomycetes</taxon>
        <taxon>Hypocreomycetidae</taxon>
        <taxon>Hypocreales</taxon>
        <taxon>Stachybotryaceae</taxon>
        <taxon>Stachybotrys</taxon>
    </lineage>
</organism>
<dbReference type="PANTHER" id="PTHR46300">
    <property type="entry name" value="P450, PUTATIVE (EUROFUNG)-RELATED-RELATED"/>
    <property type="match status" value="1"/>
</dbReference>
<proteinExistence type="inferred from homology"/>
<evidence type="ECO:0000256" key="1">
    <source>
        <dbReference type="ARBA" id="ARBA00004685"/>
    </source>
</evidence>
<evidence type="ECO:0008006" key="11">
    <source>
        <dbReference type="Google" id="ProtNLM"/>
    </source>
</evidence>